<dbReference type="AlphaFoldDB" id="A0A432X7S0"/>
<dbReference type="Proteomes" id="UP000286976">
    <property type="component" value="Unassembled WGS sequence"/>
</dbReference>
<reference evidence="2 3" key="1">
    <citation type="journal article" date="2011" name="Front. Microbiol.">
        <title>Genomic signatures of strain selection and enhancement in Bacillus atrophaeus var. globigii, a historical biowarfare simulant.</title>
        <authorList>
            <person name="Gibbons H.S."/>
            <person name="Broomall S.M."/>
            <person name="McNew L.A."/>
            <person name="Daligault H."/>
            <person name="Chapman C."/>
            <person name="Bruce D."/>
            <person name="Karavis M."/>
            <person name="Krepps M."/>
            <person name="McGregor P.A."/>
            <person name="Hong C."/>
            <person name="Park K.H."/>
            <person name="Akmal A."/>
            <person name="Feldman A."/>
            <person name="Lin J.S."/>
            <person name="Chang W.E."/>
            <person name="Higgs B.W."/>
            <person name="Demirev P."/>
            <person name="Lindquist J."/>
            <person name="Liem A."/>
            <person name="Fochler E."/>
            <person name="Read T.D."/>
            <person name="Tapia R."/>
            <person name="Johnson S."/>
            <person name="Bishop-Lilly K.A."/>
            <person name="Detter C."/>
            <person name="Han C."/>
            <person name="Sozhamannan S."/>
            <person name="Rosenzweig C.N."/>
            <person name="Skowronski E.W."/>
        </authorList>
    </citation>
    <scope>NUCLEOTIDE SEQUENCE [LARGE SCALE GENOMIC DNA]</scope>
    <source>
        <strain evidence="2 3">AIT1</strain>
    </source>
</reference>
<keyword evidence="1" id="KW-0472">Membrane</keyword>
<organism evidence="2 3">
    <name type="scientific">Aliidiomarina taiwanensis</name>
    <dbReference type="NCBI Taxonomy" id="946228"/>
    <lineage>
        <taxon>Bacteria</taxon>
        <taxon>Pseudomonadati</taxon>
        <taxon>Pseudomonadota</taxon>
        <taxon>Gammaproteobacteria</taxon>
        <taxon>Alteromonadales</taxon>
        <taxon>Idiomarinaceae</taxon>
        <taxon>Aliidiomarina</taxon>
    </lineage>
</organism>
<dbReference type="InterPro" id="IPR021109">
    <property type="entry name" value="Peptidase_aspartic_dom_sf"/>
</dbReference>
<dbReference type="InterPro" id="IPR011969">
    <property type="entry name" value="Clan_AA_Asp_peptidase_C"/>
</dbReference>
<keyword evidence="2" id="KW-0378">Hydrolase</keyword>
<dbReference type="OrthoDB" id="185963at2"/>
<accession>A0A432X7S0</accession>
<keyword evidence="2" id="KW-0645">Protease</keyword>
<evidence type="ECO:0000313" key="2">
    <source>
        <dbReference type="EMBL" id="RUO42903.1"/>
    </source>
</evidence>
<evidence type="ECO:0000313" key="3">
    <source>
        <dbReference type="Proteomes" id="UP000286976"/>
    </source>
</evidence>
<dbReference type="EMBL" id="PIPQ01000002">
    <property type="protein sequence ID" value="RUO42903.1"/>
    <property type="molecule type" value="Genomic_DNA"/>
</dbReference>
<proteinExistence type="predicted"/>
<keyword evidence="3" id="KW-1185">Reference proteome</keyword>
<dbReference type="Gene3D" id="2.40.70.10">
    <property type="entry name" value="Acid Proteases"/>
    <property type="match status" value="1"/>
</dbReference>
<dbReference type="GO" id="GO:0006508">
    <property type="term" value="P:proteolysis"/>
    <property type="evidence" value="ECO:0007669"/>
    <property type="project" value="UniProtKB-KW"/>
</dbReference>
<dbReference type="SUPFAM" id="SSF50630">
    <property type="entry name" value="Acid proteases"/>
    <property type="match status" value="1"/>
</dbReference>
<sequence>MQTHRDSSQTLGRFFIWFAWVAALGLLYYFFDGALNKQLNPNQQVTSYHQGGHAVVVLQQNRAGHYLANGAINERPVTFLLDTGATQVAIPGSMAKSLGLSQGRQVQVRTANGIAVAYQTQLDHLQLGDIHLYQVAATIVPDYHSEHILLGMSALRALEFTQRDGQLTIRQ</sequence>
<protein>
    <submittedName>
        <fullName evidence="2">TIGR02281 family clan AA aspartic protease</fullName>
    </submittedName>
</protein>
<comment type="caution">
    <text evidence="2">The sequence shown here is derived from an EMBL/GenBank/DDBJ whole genome shotgun (WGS) entry which is preliminary data.</text>
</comment>
<name>A0A432X7S0_9GAMM</name>
<keyword evidence="1" id="KW-0812">Transmembrane</keyword>
<dbReference type="Pfam" id="PF13975">
    <property type="entry name" value="gag-asp_proteas"/>
    <property type="match status" value="1"/>
</dbReference>
<dbReference type="RefSeq" id="WP_126757118.1">
    <property type="nucleotide sequence ID" value="NZ_PIPQ01000002.1"/>
</dbReference>
<evidence type="ECO:0000256" key="1">
    <source>
        <dbReference type="SAM" id="Phobius"/>
    </source>
</evidence>
<keyword evidence="1" id="KW-1133">Transmembrane helix</keyword>
<dbReference type="CDD" id="cd05483">
    <property type="entry name" value="retropepsin_like_bacteria"/>
    <property type="match status" value="1"/>
</dbReference>
<dbReference type="GO" id="GO:0008233">
    <property type="term" value="F:peptidase activity"/>
    <property type="evidence" value="ECO:0007669"/>
    <property type="project" value="UniProtKB-KW"/>
</dbReference>
<dbReference type="NCBIfam" id="TIGR02281">
    <property type="entry name" value="clan_AA_DTGA"/>
    <property type="match status" value="1"/>
</dbReference>
<gene>
    <name evidence="2" type="ORF">CWE15_05750</name>
</gene>
<dbReference type="InterPro" id="IPR034122">
    <property type="entry name" value="Retropepsin-like_bacterial"/>
</dbReference>
<feature type="transmembrane region" description="Helical" evidence="1">
    <location>
        <begin position="12"/>
        <end position="31"/>
    </location>
</feature>